<dbReference type="Proteomes" id="UP000050509">
    <property type="component" value="Unassembled WGS sequence"/>
</dbReference>
<evidence type="ECO:0000259" key="5">
    <source>
        <dbReference type="Pfam" id="PF00849"/>
    </source>
</evidence>
<evidence type="ECO:0000313" key="7">
    <source>
        <dbReference type="Proteomes" id="UP000050509"/>
    </source>
</evidence>
<evidence type="ECO:0000256" key="2">
    <source>
        <dbReference type="ARBA" id="ARBA00010876"/>
    </source>
</evidence>
<dbReference type="GO" id="GO:0003723">
    <property type="term" value="F:RNA binding"/>
    <property type="evidence" value="ECO:0007669"/>
    <property type="project" value="InterPro"/>
</dbReference>
<dbReference type="InterPro" id="IPR020103">
    <property type="entry name" value="PsdUridine_synth_cat_dom_sf"/>
</dbReference>
<dbReference type="Pfam" id="PF00849">
    <property type="entry name" value="PseudoU_synth_2"/>
    <property type="match status" value="1"/>
</dbReference>
<organism evidence="6 7">
    <name type="scientific">Kouleothrix aurantiaca</name>
    <dbReference type="NCBI Taxonomy" id="186479"/>
    <lineage>
        <taxon>Bacteria</taxon>
        <taxon>Bacillati</taxon>
        <taxon>Chloroflexota</taxon>
        <taxon>Chloroflexia</taxon>
        <taxon>Chloroflexales</taxon>
        <taxon>Roseiflexineae</taxon>
        <taxon>Roseiflexaceae</taxon>
        <taxon>Kouleothrix</taxon>
    </lineage>
</organism>
<sequence length="158" mass="17388">KNPAINPALQRAFANGLAHKEYLALCTGLPPADEFEVLTGHGRSARGVFRAYPAEEIGRALPNGSRVKRMHTRFRVERCVEGGALVRAFPLTGRTHQIRLHLAHLGFPLVGDARYGGPVEWNGVPMPFHLLHAERLELPHPHTGAPLTLVAPPPEWAR</sequence>
<comment type="caution">
    <text evidence="6">The sequence shown here is derived from an EMBL/GenBank/DDBJ whole genome shotgun (WGS) entry which is preliminary data.</text>
</comment>
<dbReference type="GO" id="GO:0000455">
    <property type="term" value="P:enzyme-directed rRNA pseudouridine synthesis"/>
    <property type="evidence" value="ECO:0007669"/>
    <property type="project" value="TreeGrafter"/>
</dbReference>
<comment type="catalytic activity">
    <reaction evidence="1">
        <text>a uridine in RNA = a pseudouridine in RNA</text>
        <dbReference type="Rhea" id="RHEA:48348"/>
        <dbReference type="Rhea" id="RHEA-COMP:12068"/>
        <dbReference type="Rhea" id="RHEA-COMP:12069"/>
        <dbReference type="ChEBI" id="CHEBI:65314"/>
        <dbReference type="ChEBI" id="CHEBI:65315"/>
    </reaction>
</comment>
<dbReference type="GO" id="GO:0140098">
    <property type="term" value="F:catalytic activity, acting on RNA"/>
    <property type="evidence" value="ECO:0007669"/>
    <property type="project" value="UniProtKB-ARBA"/>
</dbReference>
<dbReference type="SUPFAM" id="SSF55120">
    <property type="entry name" value="Pseudouridine synthase"/>
    <property type="match status" value="1"/>
</dbReference>
<name>A0A0P9H9H5_9CHLR</name>
<reference evidence="6 7" key="1">
    <citation type="submission" date="2015-09" db="EMBL/GenBank/DDBJ databases">
        <title>Draft genome sequence of Kouleothrix aurantiaca JCM 19913.</title>
        <authorList>
            <person name="Hemp J."/>
        </authorList>
    </citation>
    <scope>NUCLEOTIDE SEQUENCE [LARGE SCALE GENOMIC DNA]</scope>
    <source>
        <strain evidence="6 7">COM-B</strain>
    </source>
</reference>
<dbReference type="CDD" id="cd02869">
    <property type="entry name" value="PseudoU_synth_RluA_like"/>
    <property type="match status" value="1"/>
</dbReference>
<feature type="domain" description="Pseudouridine synthase RsuA/RluA-like" evidence="5">
    <location>
        <begin position="2"/>
        <end position="104"/>
    </location>
</feature>
<dbReference type="Gene3D" id="3.30.2350.10">
    <property type="entry name" value="Pseudouridine synthase"/>
    <property type="match status" value="1"/>
</dbReference>
<accession>A0A0P9H9H5</accession>
<gene>
    <name evidence="6" type="ORF">SE17_24680</name>
</gene>
<evidence type="ECO:0000313" key="6">
    <source>
        <dbReference type="EMBL" id="KPV50819.1"/>
    </source>
</evidence>
<dbReference type="EMBL" id="LJCR01001198">
    <property type="protein sequence ID" value="KPV50819.1"/>
    <property type="molecule type" value="Genomic_DNA"/>
</dbReference>
<comment type="similarity">
    <text evidence="2">Belongs to the pseudouridine synthase RluA family.</text>
</comment>
<evidence type="ECO:0000256" key="1">
    <source>
        <dbReference type="ARBA" id="ARBA00000073"/>
    </source>
</evidence>
<keyword evidence="7" id="KW-1185">Reference proteome</keyword>
<evidence type="ECO:0000256" key="3">
    <source>
        <dbReference type="ARBA" id="ARBA00031870"/>
    </source>
</evidence>
<evidence type="ECO:0000256" key="4">
    <source>
        <dbReference type="ARBA" id="ARBA00033164"/>
    </source>
</evidence>
<protein>
    <recommendedName>
        <fullName evidence="3">RNA pseudouridylate synthase</fullName>
    </recommendedName>
    <alternativeName>
        <fullName evidence="4">RNA-uridine isomerase</fullName>
    </alternativeName>
</protein>
<feature type="non-terminal residue" evidence="6">
    <location>
        <position position="1"/>
    </location>
</feature>
<dbReference type="PANTHER" id="PTHR21600:SF87">
    <property type="entry name" value="RNA PSEUDOURIDYLATE SYNTHASE DOMAIN-CONTAINING PROTEIN 1"/>
    <property type="match status" value="1"/>
</dbReference>
<dbReference type="InterPro" id="IPR050188">
    <property type="entry name" value="RluA_PseudoU_synthase"/>
</dbReference>
<dbReference type="PANTHER" id="PTHR21600">
    <property type="entry name" value="MITOCHONDRIAL RNA PSEUDOURIDINE SYNTHASE"/>
    <property type="match status" value="1"/>
</dbReference>
<proteinExistence type="inferred from homology"/>
<dbReference type="GO" id="GO:0009982">
    <property type="term" value="F:pseudouridine synthase activity"/>
    <property type="evidence" value="ECO:0007669"/>
    <property type="project" value="InterPro"/>
</dbReference>
<dbReference type="InterPro" id="IPR006145">
    <property type="entry name" value="PsdUridine_synth_RsuA/RluA"/>
</dbReference>
<dbReference type="AlphaFoldDB" id="A0A0P9H9H5"/>